<feature type="compositionally biased region" description="Basic and acidic residues" evidence="2">
    <location>
        <begin position="130"/>
        <end position="153"/>
    </location>
</feature>
<dbReference type="OrthoDB" id="5419542at2759"/>
<feature type="region of interest" description="Disordered" evidence="2">
    <location>
        <begin position="18"/>
        <end position="181"/>
    </location>
</feature>
<dbReference type="Proteomes" id="UP001149074">
    <property type="component" value="Unassembled WGS sequence"/>
</dbReference>
<accession>A0A9W9KNK0</accession>
<proteinExistence type="predicted"/>
<feature type="compositionally biased region" description="Basic and acidic residues" evidence="2">
    <location>
        <begin position="25"/>
        <end position="40"/>
    </location>
</feature>
<dbReference type="AlphaFoldDB" id="A0A9W9KNK0"/>
<reference evidence="4" key="2">
    <citation type="journal article" date="2023" name="IMA Fungus">
        <title>Comparative genomic study of the Penicillium genus elucidates a diverse pangenome and 15 lateral gene transfer events.</title>
        <authorList>
            <person name="Petersen C."/>
            <person name="Sorensen T."/>
            <person name="Nielsen M.R."/>
            <person name="Sondergaard T.E."/>
            <person name="Sorensen J.L."/>
            <person name="Fitzpatrick D.A."/>
            <person name="Frisvad J.C."/>
            <person name="Nielsen K.L."/>
        </authorList>
    </citation>
    <scope>NUCLEOTIDE SEQUENCE</scope>
    <source>
        <strain evidence="4">IBT 30761</strain>
    </source>
</reference>
<feature type="region of interest" description="Disordered" evidence="2">
    <location>
        <begin position="436"/>
        <end position="471"/>
    </location>
</feature>
<dbReference type="SUPFAM" id="SSF58100">
    <property type="entry name" value="Bacterial hemolysins"/>
    <property type="match status" value="1"/>
</dbReference>
<gene>
    <name evidence="4" type="ORF">N7532_000123</name>
</gene>
<organism evidence="4 5">
    <name type="scientific">Penicillium argentinense</name>
    <dbReference type="NCBI Taxonomy" id="1131581"/>
    <lineage>
        <taxon>Eukaryota</taxon>
        <taxon>Fungi</taxon>
        <taxon>Dikarya</taxon>
        <taxon>Ascomycota</taxon>
        <taxon>Pezizomycotina</taxon>
        <taxon>Eurotiomycetes</taxon>
        <taxon>Eurotiomycetidae</taxon>
        <taxon>Eurotiales</taxon>
        <taxon>Aspergillaceae</taxon>
        <taxon>Penicillium</taxon>
    </lineage>
</organism>
<protein>
    <submittedName>
        <fullName evidence="4">Uncharacterized protein</fullName>
    </submittedName>
</protein>
<keyword evidence="3" id="KW-0812">Transmembrane</keyword>
<keyword evidence="3" id="KW-0472">Membrane</keyword>
<dbReference type="GeneID" id="81351606"/>
<sequence length="471" mass="52056">MDLKSPLPFTHSRATSATFPLTHGSRSDDIPFAELGDRRSTPRHVHHHSTSAITGAGTGTGTGTALEESVPTSAAHAHPSRPRPRLDPLGLDGTKTRHKHSKSRELRLPRPMSHLASSASARGLLPTWSGRDKERDSDESHGLLRPMTRETTRSRWGSESTSRSRRGSLLDVPEQHERLGPIRRQEIRSMEDLEAVKKRRKMGEEYLRSALSSIGTQATDVTRRLDYTYYNLLEKITALNSTIGSFQDLSDSAATLLADFDHETSTLDQEIRKQIIELKNFEPQSQKADALQERMNQGRKRVEDLGARLESVKSDIDSWERREMEWQERTSRRLRIFWAVIGGAFFACILAWFLQNWPSLAPARGDGDSNALGHGRVQQDAGAASAGFDPFLSESLNQSASSGPTTRSRWESLLQGDAIQPETAGWYPSSLADRRESLAAGATESTSGGGGGSESDAAQPTHDPLQFLDEL</sequence>
<feature type="coiled-coil region" evidence="1">
    <location>
        <begin position="288"/>
        <end position="329"/>
    </location>
</feature>
<evidence type="ECO:0000313" key="4">
    <source>
        <dbReference type="EMBL" id="KAJ5112078.1"/>
    </source>
</evidence>
<evidence type="ECO:0000256" key="1">
    <source>
        <dbReference type="SAM" id="Coils"/>
    </source>
</evidence>
<reference evidence="4" key="1">
    <citation type="submission" date="2022-11" db="EMBL/GenBank/DDBJ databases">
        <authorList>
            <person name="Petersen C."/>
        </authorList>
    </citation>
    <scope>NUCLEOTIDE SEQUENCE</scope>
    <source>
        <strain evidence="4">IBT 30761</strain>
    </source>
</reference>
<evidence type="ECO:0000256" key="3">
    <source>
        <dbReference type="SAM" id="Phobius"/>
    </source>
</evidence>
<evidence type="ECO:0000313" key="5">
    <source>
        <dbReference type="Proteomes" id="UP001149074"/>
    </source>
</evidence>
<evidence type="ECO:0000256" key="2">
    <source>
        <dbReference type="SAM" id="MobiDB-lite"/>
    </source>
</evidence>
<keyword evidence="3" id="KW-1133">Transmembrane helix</keyword>
<dbReference type="EMBL" id="JAPQKI010000001">
    <property type="protein sequence ID" value="KAJ5112078.1"/>
    <property type="molecule type" value="Genomic_DNA"/>
</dbReference>
<keyword evidence="5" id="KW-1185">Reference proteome</keyword>
<dbReference type="RefSeq" id="XP_056479851.1">
    <property type="nucleotide sequence ID" value="XM_056612627.1"/>
</dbReference>
<name>A0A9W9KNK0_9EURO</name>
<keyword evidence="1" id="KW-0175">Coiled coil</keyword>
<comment type="caution">
    <text evidence="4">The sequence shown here is derived from an EMBL/GenBank/DDBJ whole genome shotgun (WGS) entry which is preliminary data.</text>
</comment>
<feature type="transmembrane region" description="Helical" evidence="3">
    <location>
        <begin position="336"/>
        <end position="354"/>
    </location>
</feature>